<name>A0A382F0Z4_9ZZZZ</name>
<organism evidence="2">
    <name type="scientific">marine metagenome</name>
    <dbReference type="NCBI Taxonomy" id="408172"/>
    <lineage>
        <taxon>unclassified sequences</taxon>
        <taxon>metagenomes</taxon>
        <taxon>ecological metagenomes</taxon>
    </lineage>
</organism>
<dbReference type="AlphaFoldDB" id="A0A382F0Z4"/>
<dbReference type="EMBL" id="UINC01047397">
    <property type="protein sequence ID" value="SVB56630.1"/>
    <property type="molecule type" value="Genomic_DNA"/>
</dbReference>
<gene>
    <name evidence="2" type="ORF">METZ01_LOCUS209484</name>
</gene>
<evidence type="ECO:0000256" key="1">
    <source>
        <dbReference type="SAM" id="Phobius"/>
    </source>
</evidence>
<protein>
    <submittedName>
        <fullName evidence="2">Uncharacterized protein</fullName>
    </submittedName>
</protein>
<proteinExistence type="predicted"/>
<feature type="transmembrane region" description="Helical" evidence="1">
    <location>
        <begin position="27"/>
        <end position="49"/>
    </location>
</feature>
<evidence type="ECO:0000313" key="2">
    <source>
        <dbReference type="EMBL" id="SVB56630.1"/>
    </source>
</evidence>
<keyword evidence="1" id="KW-1133">Transmembrane helix</keyword>
<reference evidence="2" key="1">
    <citation type="submission" date="2018-05" db="EMBL/GenBank/DDBJ databases">
        <authorList>
            <person name="Lanie J.A."/>
            <person name="Ng W.-L."/>
            <person name="Kazmierczak K.M."/>
            <person name="Andrzejewski T.M."/>
            <person name="Davidsen T.M."/>
            <person name="Wayne K.J."/>
            <person name="Tettelin H."/>
            <person name="Glass J.I."/>
            <person name="Rusch D."/>
            <person name="Podicherti R."/>
            <person name="Tsui H.-C.T."/>
            <person name="Winkler M.E."/>
        </authorList>
    </citation>
    <scope>NUCLEOTIDE SEQUENCE</scope>
</reference>
<keyword evidence="1" id="KW-0812">Transmembrane</keyword>
<keyword evidence="1" id="KW-0472">Membrane</keyword>
<accession>A0A382F0Z4</accession>
<sequence length="64" mass="7280">MPEVSYFKVRLWVGFVSSEALRFPFELYYTGSIGNIVMFAKSFLAATLLTTIVRNVTNITIQNI</sequence>